<dbReference type="GO" id="GO:0003714">
    <property type="term" value="F:transcription corepressor activity"/>
    <property type="evidence" value="ECO:0007669"/>
    <property type="project" value="TreeGrafter"/>
</dbReference>
<dbReference type="Gramene" id="ORUFI03G17810.1">
    <property type="protein sequence ID" value="ORUFI03G17810.1"/>
    <property type="gene ID" value="ORUFI03G17810"/>
</dbReference>
<evidence type="ECO:0000256" key="1">
    <source>
        <dbReference type="ARBA" id="ARBA00004123"/>
    </source>
</evidence>
<keyword evidence="7" id="KW-1185">Reference proteome</keyword>
<dbReference type="GO" id="GO:0005634">
    <property type="term" value="C:nucleus"/>
    <property type="evidence" value="ECO:0007669"/>
    <property type="project" value="UniProtKB-SubCell"/>
</dbReference>
<evidence type="ECO:0000256" key="2">
    <source>
        <dbReference type="ARBA" id="ARBA00023015"/>
    </source>
</evidence>
<organism evidence="6 7">
    <name type="scientific">Oryza rufipogon</name>
    <name type="common">Brownbeard rice</name>
    <name type="synonym">Asian wild rice</name>
    <dbReference type="NCBI Taxonomy" id="4529"/>
    <lineage>
        <taxon>Eukaryota</taxon>
        <taxon>Viridiplantae</taxon>
        <taxon>Streptophyta</taxon>
        <taxon>Embryophyta</taxon>
        <taxon>Tracheophyta</taxon>
        <taxon>Spermatophyta</taxon>
        <taxon>Magnoliopsida</taxon>
        <taxon>Liliopsida</taxon>
        <taxon>Poales</taxon>
        <taxon>Poaceae</taxon>
        <taxon>BOP clade</taxon>
        <taxon>Oryzoideae</taxon>
        <taxon>Oryzeae</taxon>
        <taxon>Oryzinae</taxon>
        <taxon>Oryza</taxon>
    </lineage>
</organism>
<dbReference type="EnsemblPlants" id="ORUFI03G17810.1">
    <property type="protein sequence ID" value="ORUFI03G17810.1"/>
    <property type="gene ID" value="ORUFI03G17810"/>
</dbReference>
<name>A0A0E0NUZ4_ORYRU</name>
<dbReference type="OMA" id="FKGTHYF"/>
<keyword evidence="2" id="KW-0805">Transcription regulation</keyword>
<evidence type="ECO:0000259" key="5">
    <source>
        <dbReference type="Pfam" id="PF24662"/>
    </source>
</evidence>
<evidence type="ECO:0000313" key="6">
    <source>
        <dbReference type="EnsemblPlants" id="ORUFI03G17810.1"/>
    </source>
</evidence>
<evidence type="ECO:0000313" key="7">
    <source>
        <dbReference type="Proteomes" id="UP000008022"/>
    </source>
</evidence>
<dbReference type="InterPro" id="IPR056067">
    <property type="entry name" value="DUF7650"/>
</dbReference>
<keyword evidence="4" id="KW-0539">Nucleus</keyword>
<dbReference type="PANTHER" id="PTHR13859">
    <property type="entry name" value="ATROPHIN-RELATED"/>
    <property type="match status" value="1"/>
</dbReference>
<protein>
    <recommendedName>
        <fullName evidence="5">DUF7650 domain-containing protein</fullName>
    </recommendedName>
</protein>
<dbReference type="STRING" id="4529.A0A0E0NUZ4"/>
<dbReference type="Pfam" id="PF24662">
    <property type="entry name" value="DUF7650"/>
    <property type="match status" value="1"/>
</dbReference>
<proteinExistence type="predicted"/>
<dbReference type="eggNOG" id="ENOG502QQVN">
    <property type="taxonomic scope" value="Eukaryota"/>
</dbReference>
<dbReference type="AlphaFoldDB" id="A0A0E0NUZ4"/>
<comment type="subcellular location">
    <subcellularLocation>
        <location evidence="1">Nucleus</location>
    </subcellularLocation>
</comment>
<dbReference type="HOGENOM" id="CLU_1162732_0_0_1"/>
<evidence type="ECO:0000256" key="4">
    <source>
        <dbReference type="ARBA" id="ARBA00023242"/>
    </source>
</evidence>
<sequence>MKPIAINIFLQTLVIENVQIFQRRPNIANGFCFYLKSVVGIEAFVEAVAIGKGKDDLTGFVLDTSKPNQVLSIQPGIPAGKDCSSLASRDIIEFLTGDFKRSKTRSNNLFGEAVWPRLLARGWHSEKPNDVSTTKNCLVYSLRLVFKGTHYFDFASDDLKKVVADLVCLKLEVDEMGNGVNAKKKGFDTDIKLNQDVPLDGYHELPKFTVIDTNMVQGKEALQSFDIDPTVKPIPFISV</sequence>
<keyword evidence="3" id="KW-0804">Transcription</keyword>
<reference evidence="6" key="2">
    <citation type="submission" date="2015-06" db="UniProtKB">
        <authorList>
            <consortium name="EnsemblPlants"/>
        </authorList>
    </citation>
    <scope>IDENTIFICATION</scope>
</reference>
<reference evidence="7" key="1">
    <citation type="submission" date="2013-06" db="EMBL/GenBank/DDBJ databases">
        <authorList>
            <person name="Zhao Q."/>
        </authorList>
    </citation>
    <scope>NUCLEOTIDE SEQUENCE</scope>
    <source>
        <strain evidence="7">cv. W1943</strain>
    </source>
</reference>
<evidence type="ECO:0000256" key="3">
    <source>
        <dbReference type="ARBA" id="ARBA00023163"/>
    </source>
</evidence>
<dbReference type="Proteomes" id="UP000008022">
    <property type="component" value="Unassembled WGS sequence"/>
</dbReference>
<feature type="domain" description="DUF7650" evidence="5">
    <location>
        <begin position="89"/>
        <end position="165"/>
    </location>
</feature>
<dbReference type="PANTHER" id="PTHR13859:SF21">
    <property type="entry name" value="SANT DOMAIN-CONTAINING PROTEIN"/>
    <property type="match status" value="1"/>
</dbReference>
<accession>A0A0E0NUZ4</accession>